<evidence type="ECO:0000256" key="7">
    <source>
        <dbReference type="ARBA" id="ARBA00022679"/>
    </source>
</evidence>
<keyword evidence="18" id="KW-0539">Nucleus</keyword>
<feature type="compositionally biased region" description="Low complexity" evidence="20">
    <location>
        <begin position="21"/>
        <end position="30"/>
    </location>
</feature>
<evidence type="ECO:0000256" key="13">
    <source>
        <dbReference type="ARBA" id="ARBA00022833"/>
    </source>
</evidence>
<reference evidence="23" key="2">
    <citation type="journal article" date="2017" name="Nat. Plants">
        <title>The Aegilops tauschii genome reveals multiple impacts of transposons.</title>
        <authorList>
            <person name="Zhao G."/>
            <person name="Zou C."/>
            <person name="Li K."/>
            <person name="Wang K."/>
            <person name="Li T."/>
            <person name="Gao L."/>
            <person name="Zhang X."/>
            <person name="Wang H."/>
            <person name="Yang Z."/>
            <person name="Liu X."/>
            <person name="Jiang W."/>
            <person name="Mao L."/>
            <person name="Kong X."/>
            <person name="Jiao Y."/>
            <person name="Jia J."/>
        </authorList>
    </citation>
    <scope>NUCLEOTIDE SEQUENCE [LARGE SCALE GENOMIC DNA]</scope>
    <source>
        <strain evidence="23">cv. AL8/78</strain>
    </source>
</reference>
<dbReference type="Gene3D" id="1.10.150.810">
    <property type="match status" value="2"/>
</dbReference>
<evidence type="ECO:0000256" key="18">
    <source>
        <dbReference type="ARBA" id="ARBA00023242"/>
    </source>
</evidence>
<dbReference type="GO" id="GO:0008270">
    <property type="term" value="F:zinc ion binding"/>
    <property type="evidence" value="ECO:0007669"/>
    <property type="project" value="UniProtKB-KW"/>
</dbReference>
<dbReference type="FunFam" id="1.10.150.810:FF:000003">
    <property type="entry name" value="DNA polymerase kappa subunit"/>
    <property type="match status" value="1"/>
</dbReference>
<keyword evidence="7" id="KW-0808">Transferase</keyword>
<reference evidence="22" key="5">
    <citation type="journal article" date="2021" name="G3 (Bethesda)">
        <title>Aegilops tauschii genome assembly Aet v5.0 features greater sequence contiguity and improved annotation.</title>
        <authorList>
            <person name="Wang L."/>
            <person name="Zhu T."/>
            <person name="Rodriguez J.C."/>
            <person name="Deal K.R."/>
            <person name="Dubcovsky J."/>
            <person name="McGuire P.E."/>
            <person name="Lux T."/>
            <person name="Spannagl M."/>
            <person name="Mayer K.F.X."/>
            <person name="Baldrich P."/>
            <person name="Meyers B.C."/>
            <person name="Huo N."/>
            <person name="Gu Y.Q."/>
            <person name="Zhou H."/>
            <person name="Devos K.M."/>
            <person name="Bennetzen J.L."/>
            <person name="Unver T."/>
            <person name="Budak H."/>
            <person name="Gulick P.J."/>
            <person name="Galiba G."/>
            <person name="Kalapos B."/>
            <person name="Nelson D.R."/>
            <person name="Li P."/>
            <person name="You F.M."/>
            <person name="Luo M.C."/>
            <person name="Dvorak J."/>
        </authorList>
    </citation>
    <scope>NUCLEOTIDE SEQUENCE [LARGE SCALE GENOMIC DNA]</scope>
    <source>
        <strain evidence="22">cv. AL8/78</strain>
    </source>
</reference>
<comment type="cofactor">
    <cofactor evidence="1">
        <name>Mg(2+)</name>
        <dbReference type="ChEBI" id="CHEBI:18420"/>
    </cofactor>
</comment>
<dbReference type="InterPro" id="IPR043128">
    <property type="entry name" value="Rev_trsase/Diguanyl_cyclase"/>
</dbReference>
<keyword evidence="12" id="KW-0863">Zinc-finger</keyword>
<name>A0A453HEE7_AEGTS</name>
<evidence type="ECO:0000256" key="2">
    <source>
        <dbReference type="ARBA" id="ARBA00004123"/>
    </source>
</evidence>
<dbReference type="GO" id="GO:0042276">
    <property type="term" value="P:error-prone translesion synthesis"/>
    <property type="evidence" value="ECO:0007669"/>
    <property type="project" value="TreeGrafter"/>
</dbReference>
<dbReference type="Pfam" id="PF00817">
    <property type="entry name" value="IMS"/>
    <property type="match status" value="1"/>
</dbReference>
<keyword evidence="10" id="KW-0479">Metal-binding</keyword>
<evidence type="ECO:0000256" key="11">
    <source>
        <dbReference type="ARBA" id="ARBA00022763"/>
    </source>
</evidence>
<dbReference type="GO" id="GO:0003677">
    <property type="term" value="F:DNA binding"/>
    <property type="evidence" value="ECO:0007669"/>
    <property type="project" value="UniProtKB-KW"/>
</dbReference>
<evidence type="ECO:0000256" key="1">
    <source>
        <dbReference type="ARBA" id="ARBA00001946"/>
    </source>
</evidence>
<dbReference type="Gramene" id="AET4Gv20166500.10">
    <property type="protein sequence ID" value="AET4Gv20166500.10"/>
    <property type="gene ID" value="AET4Gv20166500"/>
</dbReference>
<dbReference type="EC" id="2.7.7.7" evidence="4"/>
<comment type="catalytic activity">
    <reaction evidence="19">
        <text>DNA(n) + a 2'-deoxyribonucleoside 5'-triphosphate = DNA(n+1) + diphosphate</text>
        <dbReference type="Rhea" id="RHEA:22508"/>
        <dbReference type="Rhea" id="RHEA-COMP:17339"/>
        <dbReference type="Rhea" id="RHEA-COMP:17340"/>
        <dbReference type="ChEBI" id="CHEBI:33019"/>
        <dbReference type="ChEBI" id="CHEBI:61560"/>
        <dbReference type="ChEBI" id="CHEBI:173112"/>
        <dbReference type="EC" id="2.7.7.7"/>
    </reaction>
</comment>
<evidence type="ECO:0000256" key="19">
    <source>
        <dbReference type="ARBA" id="ARBA00049244"/>
    </source>
</evidence>
<evidence type="ECO:0000256" key="3">
    <source>
        <dbReference type="ARBA" id="ARBA00010945"/>
    </source>
</evidence>
<comment type="similarity">
    <text evidence="3">Belongs to the DNA polymerase type-Y family.</text>
</comment>
<dbReference type="Gene3D" id="3.40.1170.60">
    <property type="match status" value="1"/>
</dbReference>
<keyword evidence="14" id="KW-0460">Magnesium</keyword>
<keyword evidence="16" id="KW-0238">DNA-binding</keyword>
<evidence type="ECO:0000256" key="6">
    <source>
        <dbReference type="ARBA" id="ARBA00022457"/>
    </source>
</evidence>
<dbReference type="InterPro" id="IPR022880">
    <property type="entry name" value="DNApol_IV"/>
</dbReference>
<keyword evidence="17" id="KW-0234">DNA repair</keyword>
<keyword evidence="6" id="KW-0515">Mutator protein</keyword>
<evidence type="ECO:0000313" key="23">
    <source>
        <dbReference type="Proteomes" id="UP000015105"/>
    </source>
</evidence>
<evidence type="ECO:0000256" key="17">
    <source>
        <dbReference type="ARBA" id="ARBA00023204"/>
    </source>
</evidence>
<dbReference type="CDD" id="cd03586">
    <property type="entry name" value="PolY_Pol_IV_kappa"/>
    <property type="match status" value="1"/>
</dbReference>
<evidence type="ECO:0000256" key="10">
    <source>
        <dbReference type="ARBA" id="ARBA00022723"/>
    </source>
</evidence>
<reference evidence="22" key="3">
    <citation type="journal article" date="2017" name="Nature">
        <title>Genome sequence of the progenitor of the wheat D genome Aegilops tauschii.</title>
        <authorList>
            <person name="Luo M.C."/>
            <person name="Gu Y.Q."/>
            <person name="Puiu D."/>
            <person name="Wang H."/>
            <person name="Twardziok S.O."/>
            <person name="Deal K.R."/>
            <person name="Huo N."/>
            <person name="Zhu T."/>
            <person name="Wang L."/>
            <person name="Wang Y."/>
            <person name="McGuire P.E."/>
            <person name="Liu S."/>
            <person name="Long H."/>
            <person name="Ramasamy R.K."/>
            <person name="Rodriguez J.C."/>
            <person name="Van S.L."/>
            <person name="Yuan L."/>
            <person name="Wang Z."/>
            <person name="Xia Z."/>
            <person name="Xiao L."/>
            <person name="Anderson O.D."/>
            <person name="Ouyang S."/>
            <person name="Liang Y."/>
            <person name="Zimin A.V."/>
            <person name="Pertea G."/>
            <person name="Qi P."/>
            <person name="Bennetzen J.L."/>
            <person name="Dai X."/>
            <person name="Dawson M.W."/>
            <person name="Muller H.G."/>
            <person name="Kugler K."/>
            <person name="Rivarola-Duarte L."/>
            <person name="Spannagl M."/>
            <person name="Mayer K.F.X."/>
            <person name="Lu F.H."/>
            <person name="Bevan M.W."/>
            <person name="Leroy P."/>
            <person name="Li P."/>
            <person name="You F.M."/>
            <person name="Sun Q."/>
            <person name="Liu Z."/>
            <person name="Lyons E."/>
            <person name="Wicker T."/>
            <person name="Salzberg S.L."/>
            <person name="Devos K.M."/>
            <person name="Dvorak J."/>
        </authorList>
    </citation>
    <scope>NUCLEOTIDE SEQUENCE [LARGE SCALE GENOMIC DNA]</scope>
    <source>
        <strain evidence="22">cv. AL8/78</strain>
    </source>
</reference>
<dbReference type="Pfam" id="PF11798">
    <property type="entry name" value="IMS_HHH"/>
    <property type="match status" value="1"/>
</dbReference>
<feature type="region of interest" description="Disordered" evidence="20">
    <location>
        <begin position="1"/>
        <end position="34"/>
    </location>
</feature>
<evidence type="ECO:0000256" key="4">
    <source>
        <dbReference type="ARBA" id="ARBA00012417"/>
    </source>
</evidence>
<dbReference type="Gene3D" id="3.30.70.270">
    <property type="match status" value="1"/>
</dbReference>
<feature type="domain" description="UmuC" evidence="21">
    <location>
        <begin position="165"/>
        <end position="345"/>
    </location>
</feature>
<dbReference type="InterPro" id="IPR050116">
    <property type="entry name" value="DNA_polymerase-Y"/>
</dbReference>
<evidence type="ECO:0000256" key="16">
    <source>
        <dbReference type="ARBA" id="ARBA00023125"/>
    </source>
</evidence>
<evidence type="ECO:0000313" key="22">
    <source>
        <dbReference type="EnsemblPlants" id="AET4Gv20166500.10"/>
    </source>
</evidence>
<dbReference type="FunFam" id="1.10.150.810:FF:000001">
    <property type="entry name" value="DNA polymerase kappa"/>
    <property type="match status" value="1"/>
</dbReference>
<dbReference type="FunFam" id="3.40.1170.60:FF:000002">
    <property type="entry name" value="Polymerase (DNA directed) kappa"/>
    <property type="match status" value="1"/>
</dbReference>
<dbReference type="GO" id="GO:0006281">
    <property type="term" value="P:DNA repair"/>
    <property type="evidence" value="ECO:0007669"/>
    <property type="project" value="UniProtKB-KW"/>
</dbReference>
<sequence>RRSSDLLSPEDNPLTVPPLLNAPNPGRRGPQPAPGAPLHFLLLFAPRRVWARPPTSTAAMSSAAGTPSDCGGHRPWQSYHTAYTNAKAGMEGVDREKVQKVIYEMSKGSKYFENEQKKEAITKLKIEHLRAQCAKLTDNDISHFQKVAEKKILELEASRDLSKIWLHTDMDAFYAAVETLENPSLKGKPLAVGSMSMIATASYEARKFGVRAAMPGFIGCKLCPDLVFVRPNFGRYTHYSGLARKVFQRYDPNFFATSLDEAYLDITEVCSERGITGEEVASELRDAVHQETGLTCSAGVAPNRMIAKVCSDINKPNGQFILPNDRDAVTTFVSTLPIRKIGGIGKVTEQMLHQVLGISTCQEMLQKGAFLCALFSEGSTGPYVNYTFNCSMSSFQEAILYLSRSRYQKSSF</sequence>
<keyword evidence="8" id="KW-0548">Nucleotidyltransferase</keyword>
<organism evidence="22 23">
    <name type="scientific">Aegilops tauschii subsp. strangulata</name>
    <name type="common">Goatgrass</name>
    <dbReference type="NCBI Taxonomy" id="200361"/>
    <lineage>
        <taxon>Eukaryota</taxon>
        <taxon>Viridiplantae</taxon>
        <taxon>Streptophyta</taxon>
        <taxon>Embryophyta</taxon>
        <taxon>Tracheophyta</taxon>
        <taxon>Spermatophyta</taxon>
        <taxon>Magnoliopsida</taxon>
        <taxon>Liliopsida</taxon>
        <taxon>Poales</taxon>
        <taxon>Poaceae</taxon>
        <taxon>BOP clade</taxon>
        <taxon>Pooideae</taxon>
        <taxon>Triticodae</taxon>
        <taxon>Triticeae</taxon>
        <taxon>Triticinae</taxon>
        <taxon>Aegilops</taxon>
    </lineage>
</organism>
<dbReference type="AlphaFoldDB" id="A0A453HEE7"/>
<keyword evidence="23" id="KW-1185">Reference proteome</keyword>
<reference evidence="22" key="4">
    <citation type="submission" date="2019-03" db="UniProtKB">
        <authorList>
            <consortium name="EnsemblPlants"/>
        </authorList>
    </citation>
    <scope>IDENTIFICATION</scope>
</reference>
<dbReference type="GO" id="GO:0005634">
    <property type="term" value="C:nucleus"/>
    <property type="evidence" value="ECO:0007669"/>
    <property type="project" value="UniProtKB-SubCell"/>
</dbReference>
<dbReference type="InterPro" id="IPR043502">
    <property type="entry name" value="DNA/RNA_pol_sf"/>
</dbReference>
<dbReference type="PANTHER" id="PTHR11076:SF33">
    <property type="entry name" value="DNA POLYMERASE KAPPA"/>
    <property type="match status" value="1"/>
</dbReference>
<evidence type="ECO:0000256" key="14">
    <source>
        <dbReference type="ARBA" id="ARBA00022842"/>
    </source>
</evidence>
<keyword evidence="13" id="KW-0862">Zinc</keyword>
<dbReference type="InterPro" id="IPR001126">
    <property type="entry name" value="UmuC"/>
</dbReference>
<evidence type="ECO:0000256" key="5">
    <source>
        <dbReference type="ARBA" id="ARBA00016178"/>
    </source>
</evidence>
<dbReference type="SUPFAM" id="SSF56672">
    <property type="entry name" value="DNA/RNA polymerases"/>
    <property type="match status" value="1"/>
</dbReference>
<evidence type="ECO:0000256" key="20">
    <source>
        <dbReference type="SAM" id="MobiDB-lite"/>
    </source>
</evidence>
<dbReference type="InterPro" id="IPR024728">
    <property type="entry name" value="PolY_HhH_motif"/>
</dbReference>
<dbReference type="PROSITE" id="PS50173">
    <property type="entry name" value="UMUC"/>
    <property type="match status" value="1"/>
</dbReference>
<evidence type="ECO:0000256" key="12">
    <source>
        <dbReference type="ARBA" id="ARBA00022771"/>
    </source>
</evidence>
<dbReference type="GO" id="GO:0003887">
    <property type="term" value="F:DNA-directed DNA polymerase activity"/>
    <property type="evidence" value="ECO:0007669"/>
    <property type="project" value="UniProtKB-KW"/>
</dbReference>
<protein>
    <recommendedName>
        <fullName evidence="5">DNA polymerase kappa</fullName>
        <ecNumber evidence="4">2.7.7.7</ecNumber>
    </recommendedName>
</protein>
<evidence type="ECO:0000256" key="8">
    <source>
        <dbReference type="ARBA" id="ARBA00022695"/>
    </source>
</evidence>
<keyword evidence="11" id="KW-0227">DNA damage</keyword>
<keyword evidence="9" id="KW-0235">DNA replication</keyword>
<dbReference type="FunFam" id="3.30.70.270:FF:000014">
    <property type="entry name" value="DNA polymerase kappa subunit"/>
    <property type="match status" value="1"/>
</dbReference>
<reference evidence="23" key="1">
    <citation type="journal article" date="2014" name="Science">
        <title>Ancient hybridizations among the ancestral genomes of bread wheat.</title>
        <authorList>
            <consortium name="International Wheat Genome Sequencing Consortium,"/>
            <person name="Marcussen T."/>
            <person name="Sandve S.R."/>
            <person name="Heier L."/>
            <person name="Spannagl M."/>
            <person name="Pfeifer M."/>
            <person name="Jakobsen K.S."/>
            <person name="Wulff B.B."/>
            <person name="Steuernagel B."/>
            <person name="Mayer K.F."/>
            <person name="Olsen O.A."/>
        </authorList>
    </citation>
    <scope>NUCLEOTIDE SEQUENCE [LARGE SCALE GENOMIC DNA]</scope>
    <source>
        <strain evidence="23">cv. AL8/78</strain>
    </source>
</reference>
<evidence type="ECO:0000256" key="9">
    <source>
        <dbReference type="ARBA" id="ARBA00022705"/>
    </source>
</evidence>
<evidence type="ECO:0000259" key="21">
    <source>
        <dbReference type="PROSITE" id="PS50173"/>
    </source>
</evidence>
<accession>A0A453HEE7</accession>
<proteinExistence type="inferred from homology"/>
<dbReference type="Proteomes" id="UP000015105">
    <property type="component" value="Chromosome 4D"/>
</dbReference>
<dbReference type="EnsemblPlants" id="AET4Gv20166500.10">
    <property type="protein sequence ID" value="AET4Gv20166500.10"/>
    <property type="gene ID" value="AET4Gv20166500"/>
</dbReference>
<comment type="subcellular location">
    <subcellularLocation>
        <location evidence="2">Nucleus</location>
    </subcellularLocation>
</comment>
<evidence type="ECO:0000256" key="15">
    <source>
        <dbReference type="ARBA" id="ARBA00022932"/>
    </source>
</evidence>
<dbReference type="GO" id="GO:0006260">
    <property type="term" value="P:DNA replication"/>
    <property type="evidence" value="ECO:0007669"/>
    <property type="project" value="UniProtKB-KW"/>
</dbReference>
<keyword evidence="15" id="KW-0239">DNA-directed DNA polymerase</keyword>
<dbReference type="PANTHER" id="PTHR11076">
    <property type="entry name" value="DNA REPAIR POLYMERASE UMUC / TRANSFERASE FAMILY MEMBER"/>
    <property type="match status" value="1"/>
</dbReference>